<reference evidence="7" key="1">
    <citation type="submission" date="2023-03" db="EMBL/GenBank/DDBJ databases">
        <authorList>
            <person name="Steffen K."/>
            <person name="Cardenas P."/>
        </authorList>
    </citation>
    <scope>NUCLEOTIDE SEQUENCE</scope>
</reference>
<dbReference type="GO" id="GO:0071949">
    <property type="term" value="F:FAD binding"/>
    <property type="evidence" value="ECO:0007669"/>
    <property type="project" value="TreeGrafter"/>
</dbReference>
<keyword evidence="3 5" id="KW-0560">Oxidoreductase</keyword>
<comment type="similarity">
    <text evidence="2 5">Belongs to the proline oxidase family.</text>
</comment>
<comment type="function">
    <text evidence="5">Converts proline to delta-1-pyrroline-5-carboxylate.</text>
</comment>
<gene>
    <name evidence="7" type="ORF">GBAR_LOCUS512</name>
</gene>
<evidence type="ECO:0000313" key="7">
    <source>
        <dbReference type="EMBL" id="CAI7990637.1"/>
    </source>
</evidence>
<comment type="catalytic activity">
    <reaction evidence="5">
        <text>L-proline + a quinone = (S)-1-pyrroline-5-carboxylate + a quinol + H(+)</text>
        <dbReference type="Rhea" id="RHEA:23784"/>
        <dbReference type="ChEBI" id="CHEBI:15378"/>
        <dbReference type="ChEBI" id="CHEBI:17388"/>
        <dbReference type="ChEBI" id="CHEBI:24646"/>
        <dbReference type="ChEBI" id="CHEBI:60039"/>
        <dbReference type="ChEBI" id="CHEBI:132124"/>
        <dbReference type="EC" id="1.5.5.2"/>
    </reaction>
</comment>
<dbReference type="SUPFAM" id="SSF51730">
    <property type="entry name" value="FAD-linked oxidoreductase"/>
    <property type="match status" value="1"/>
</dbReference>
<dbReference type="EC" id="1.5.5.2" evidence="5"/>
<proteinExistence type="inferred from homology"/>
<evidence type="ECO:0000256" key="1">
    <source>
        <dbReference type="ARBA" id="ARBA00004739"/>
    </source>
</evidence>
<dbReference type="EMBL" id="CASHTH010000076">
    <property type="protein sequence ID" value="CAI7990637.1"/>
    <property type="molecule type" value="Genomic_DNA"/>
</dbReference>
<dbReference type="Proteomes" id="UP001174909">
    <property type="component" value="Unassembled WGS sequence"/>
</dbReference>
<dbReference type="Gene3D" id="3.20.20.220">
    <property type="match status" value="2"/>
</dbReference>
<dbReference type="InterPro" id="IPR002872">
    <property type="entry name" value="Proline_DH_dom"/>
</dbReference>
<evidence type="ECO:0000259" key="6">
    <source>
        <dbReference type="Pfam" id="PF01619"/>
    </source>
</evidence>
<dbReference type="GO" id="GO:0010133">
    <property type="term" value="P:L-proline catabolic process to L-glutamate"/>
    <property type="evidence" value="ECO:0007669"/>
    <property type="project" value="TreeGrafter"/>
</dbReference>
<keyword evidence="5" id="KW-0285">Flavoprotein</keyword>
<evidence type="ECO:0000256" key="5">
    <source>
        <dbReference type="RuleBase" id="RU364054"/>
    </source>
</evidence>
<evidence type="ECO:0000313" key="8">
    <source>
        <dbReference type="Proteomes" id="UP001174909"/>
    </source>
</evidence>
<comment type="caution">
    <text evidence="7">The sequence shown here is derived from an EMBL/GenBank/DDBJ whole genome shotgun (WGS) entry which is preliminary data.</text>
</comment>
<evidence type="ECO:0000256" key="2">
    <source>
        <dbReference type="ARBA" id="ARBA00005869"/>
    </source>
</evidence>
<accession>A0AA35VSR2</accession>
<keyword evidence="8" id="KW-1185">Reference proteome</keyword>
<name>A0AA35VSR2_GEOBA</name>
<dbReference type="InterPro" id="IPR015659">
    <property type="entry name" value="Proline_oxidase"/>
</dbReference>
<evidence type="ECO:0000256" key="4">
    <source>
        <dbReference type="ARBA" id="ARBA00023062"/>
    </source>
</evidence>
<comment type="cofactor">
    <cofactor evidence="5">
        <name>FAD</name>
        <dbReference type="ChEBI" id="CHEBI:57692"/>
    </cofactor>
</comment>
<dbReference type="InterPro" id="IPR029041">
    <property type="entry name" value="FAD-linked_oxidoreductase-like"/>
</dbReference>
<protein>
    <recommendedName>
        <fullName evidence="5">Proline dehydrogenase</fullName>
        <ecNumber evidence="5">1.5.5.2</ecNumber>
    </recommendedName>
</protein>
<keyword evidence="5" id="KW-0274">FAD</keyword>
<feature type="domain" description="Proline dehydrogenase" evidence="6">
    <location>
        <begin position="297"/>
        <end position="484"/>
    </location>
</feature>
<keyword evidence="4 5" id="KW-0642">Proline metabolism</keyword>
<evidence type="ECO:0000256" key="3">
    <source>
        <dbReference type="ARBA" id="ARBA00023002"/>
    </source>
</evidence>
<organism evidence="7 8">
    <name type="scientific">Geodia barretti</name>
    <name type="common">Barrett's horny sponge</name>
    <dbReference type="NCBI Taxonomy" id="519541"/>
    <lineage>
        <taxon>Eukaryota</taxon>
        <taxon>Metazoa</taxon>
        <taxon>Porifera</taxon>
        <taxon>Demospongiae</taxon>
        <taxon>Heteroscleromorpha</taxon>
        <taxon>Tetractinellida</taxon>
        <taxon>Astrophorina</taxon>
        <taxon>Geodiidae</taxon>
        <taxon>Geodia</taxon>
    </lineage>
</organism>
<dbReference type="PANTHER" id="PTHR13914:SF0">
    <property type="entry name" value="PROLINE DEHYDROGENASE 1, MITOCHONDRIAL"/>
    <property type="match status" value="1"/>
</dbReference>
<dbReference type="AlphaFoldDB" id="A0AA35VSR2"/>
<dbReference type="GO" id="GO:0004657">
    <property type="term" value="F:proline dehydrogenase activity"/>
    <property type="evidence" value="ECO:0007669"/>
    <property type="project" value="UniProtKB-EC"/>
</dbReference>
<dbReference type="PANTHER" id="PTHR13914">
    <property type="entry name" value="PROLINE OXIDASE"/>
    <property type="match status" value="1"/>
</dbReference>
<sequence length="485" mass="55657">MKMLVRTLRCFRLSTGWKYSCYSTSITETTKKAIEFEDTGTAYQDKSTRDLLRHMFVFSIFSYENIVNRSQKLVKFARDILGSKMFNKVMKMTVYGQFVAGENIQAILPVIDRYRRNGVRAILDYAVEEDTPNENVVLETRSNAASHLAHSSLTSSDYEHFPQLKPTITHADRTVRASARTYFYDTEKKCDDVMKNFLSCVNMAADTTVEGDAAFAAIKLTGLGRVEFLLKLSEVVEGTRHMFLDLADGNDICTAQVTPQSFHSGLRAKSIMVSQSEADDLYRKIDTDHKRTISVYDWINRFQPGNDLYKYFQAQKGFGTLTVMEDDDLKQMQSVFQRVHTIAECAEERNVRLMVDAEQTYFQPAIRHIVVHVLMPKYNRERPLIFNTIQCYLKDARETLKMDVEYSIKSGFSYGVKLVRGAYLEQEREGAVLKGAPDPLWSSKAETNQCYNDSVECIMKRIRDSNIQMMVATHNKESVKKTIEL</sequence>
<comment type="pathway">
    <text evidence="1">Amino-acid degradation; L-proline degradation into L-glutamate; L-glutamate from L-proline: step 1/2.</text>
</comment>
<dbReference type="GO" id="GO:0005739">
    <property type="term" value="C:mitochondrion"/>
    <property type="evidence" value="ECO:0007669"/>
    <property type="project" value="TreeGrafter"/>
</dbReference>
<dbReference type="Pfam" id="PF01619">
    <property type="entry name" value="Pro_dh"/>
    <property type="match status" value="1"/>
</dbReference>